<accession>A0A165Z2M7</accession>
<dbReference type="PANTHER" id="PTHR44196:SF1">
    <property type="entry name" value="DEHYDROGENASE_REDUCTASE SDR FAMILY MEMBER 7B"/>
    <property type="match status" value="1"/>
</dbReference>
<sequence>MFITGASRGIGRTTAIFFAKAGAAVAIAARSDGLLDETRAEILKAAPEAKVEKYIVDVKDTAQVGNAIEAAAKAFGRLDVVIANAGSVRRFEGTMDQEDAAAWWHTMEINVFGVYNAIRASAKYLRETDGYFFAMSSLAAQVRVPGASDYCTSKHAVNRLIEFIAQENPGVKAFSLGPGIVATQMNAESGAVDAAEDTPELPAATMLYL</sequence>
<evidence type="ECO:0000256" key="3">
    <source>
        <dbReference type="ARBA" id="ARBA00023002"/>
    </source>
</evidence>
<dbReference type="GO" id="GO:0016020">
    <property type="term" value="C:membrane"/>
    <property type="evidence" value="ECO:0007669"/>
    <property type="project" value="TreeGrafter"/>
</dbReference>
<feature type="non-terminal residue" evidence="5">
    <location>
        <position position="209"/>
    </location>
</feature>
<evidence type="ECO:0000313" key="5">
    <source>
        <dbReference type="EMBL" id="KZV78829.1"/>
    </source>
</evidence>
<dbReference type="Proteomes" id="UP000077266">
    <property type="component" value="Unassembled WGS sequence"/>
</dbReference>
<dbReference type="GO" id="GO:0016491">
    <property type="term" value="F:oxidoreductase activity"/>
    <property type="evidence" value="ECO:0007669"/>
    <property type="project" value="UniProtKB-KW"/>
</dbReference>
<evidence type="ECO:0000256" key="2">
    <source>
        <dbReference type="ARBA" id="ARBA00022857"/>
    </source>
</evidence>
<dbReference type="InterPro" id="IPR020904">
    <property type="entry name" value="Sc_DH/Rdtase_CS"/>
</dbReference>
<dbReference type="PROSITE" id="PS00061">
    <property type="entry name" value="ADH_SHORT"/>
    <property type="match status" value="1"/>
</dbReference>
<gene>
    <name evidence="5" type="ORF">EXIGLDRAFT_736420</name>
</gene>
<dbReference type="PRINTS" id="PR00081">
    <property type="entry name" value="GDHRDH"/>
</dbReference>
<dbReference type="OrthoDB" id="1888931at2759"/>
<dbReference type="InParanoid" id="A0A165Z2M7"/>
<keyword evidence="3" id="KW-0560">Oxidoreductase</keyword>
<dbReference type="AlphaFoldDB" id="A0A165Z2M7"/>
<name>A0A165Z2M7_EXIGL</name>
<comment type="function">
    <text evidence="4">Putative oxidoreductase.</text>
</comment>
<comment type="similarity">
    <text evidence="1">Belongs to the short-chain dehydrogenases/reductases (SDR) family.</text>
</comment>
<evidence type="ECO:0000256" key="4">
    <source>
        <dbReference type="ARBA" id="ARBA00037096"/>
    </source>
</evidence>
<protein>
    <submittedName>
        <fullName evidence="5">NAD(P)-binding protein</fullName>
    </submittedName>
</protein>
<keyword evidence="2" id="KW-0521">NADP</keyword>
<organism evidence="5 6">
    <name type="scientific">Exidia glandulosa HHB12029</name>
    <dbReference type="NCBI Taxonomy" id="1314781"/>
    <lineage>
        <taxon>Eukaryota</taxon>
        <taxon>Fungi</taxon>
        <taxon>Dikarya</taxon>
        <taxon>Basidiomycota</taxon>
        <taxon>Agaricomycotina</taxon>
        <taxon>Agaricomycetes</taxon>
        <taxon>Auriculariales</taxon>
        <taxon>Exidiaceae</taxon>
        <taxon>Exidia</taxon>
    </lineage>
</organism>
<dbReference type="CDD" id="cd05233">
    <property type="entry name" value="SDR_c"/>
    <property type="match status" value="1"/>
</dbReference>
<dbReference type="Pfam" id="PF00106">
    <property type="entry name" value="adh_short"/>
    <property type="match status" value="1"/>
</dbReference>
<proteinExistence type="inferred from homology"/>
<dbReference type="STRING" id="1314781.A0A165Z2M7"/>
<dbReference type="Gene3D" id="3.40.50.720">
    <property type="entry name" value="NAD(P)-binding Rossmann-like Domain"/>
    <property type="match status" value="1"/>
</dbReference>
<keyword evidence="6" id="KW-1185">Reference proteome</keyword>
<dbReference type="InterPro" id="IPR036291">
    <property type="entry name" value="NAD(P)-bd_dom_sf"/>
</dbReference>
<evidence type="ECO:0000313" key="6">
    <source>
        <dbReference type="Proteomes" id="UP000077266"/>
    </source>
</evidence>
<evidence type="ECO:0000256" key="1">
    <source>
        <dbReference type="ARBA" id="ARBA00006484"/>
    </source>
</evidence>
<dbReference type="PANTHER" id="PTHR44196">
    <property type="entry name" value="DEHYDROGENASE/REDUCTASE SDR FAMILY MEMBER 7B"/>
    <property type="match status" value="1"/>
</dbReference>
<reference evidence="5 6" key="1">
    <citation type="journal article" date="2016" name="Mol. Biol. Evol.">
        <title>Comparative Genomics of Early-Diverging Mushroom-Forming Fungi Provides Insights into the Origins of Lignocellulose Decay Capabilities.</title>
        <authorList>
            <person name="Nagy L.G."/>
            <person name="Riley R."/>
            <person name="Tritt A."/>
            <person name="Adam C."/>
            <person name="Daum C."/>
            <person name="Floudas D."/>
            <person name="Sun H."/>
            <person name="Yadav J.S."/>
            <person name="Pangilinan J."/>
            <person name="Larsson K.H."/>
            <person name="Matsuura K."/>
            <person name="Barry K."/>
            <person name="Labutti K."/>
            <person name="Kuo R."/>
            <person name="Ohm R.A."/>
            <person name="Bhattacharya S.S."/>
            <person name="Shirouzu T."/>
            <person name="Yoshinaga Y."/>
            <person name="Martin F.M."/>
            <person name="Grigoriev I.V."/>
            <person name="Hibbett D.S."/>
        </authorList>
    </citation>
    <scope>NUCLEOTIDE SEQUENCE [LARGE SCALE GENOMIC DNA]</scope>
    <source>
        <strain evidence="5 6">HHB12029</strain>
    </source>
</reference>
<dbReference type="InterPro" id="IPR002347">
    <property type="entry name" value="SDR_fam"/>
</dbReference>
<dbReference type="EMBL" id="KV426747">
    <property type="protein sequence ID" value="KZV78829.1"/>
    <property type="molecule type" value="Genomic_DNA"/>
</dbReference>
<dbReference type="SUPFAM" id="SSF51735">
    <property type="entry name" value="NAD(P)-binding Rossmann-fold domains"/>
    <property type="match status" value="1"/>
</dbReference>